<evidence type="ECO:0000256" key="5">
    <source>
        <dbReference type="SAM" id="Coils"/>
    </source>
</evidence>
<dbReference type="InterPro" id="IPR001881">
    <property type="entry name" value="EGF-like_Ca-bd_dom"/>
</dbReference>
<feature type="coiled-coil region" evidence="5">
    <location>
        <begin position="7"/>
        <end position="78"/>
    </location>
</feature>
<dbReference type="PRINTS" id="PR00010">
    <property type="entry name" value="EGFBLOOD"/>
</dbReference>
<dbReference type="AlphaFoldDB" id="A0A4Y2T3S7"/>
<dbReference type="FunFam" id="2.10.25.10:FF:000061">
    <property type="entry name" value="Delta-like protein"/>
    <property type="match status" value="1"/>
</dbReference>
<dbReference type="Gene3D" id="2.10.25.10">
    <property type="entry name" value="Laminin"/>
    <property type="match status" value="2"/>
</dbReference>
<keyword evidence="2" id="KW-0677">Repeat</keyword>
<dbReference type="InterPro" id="IPR053119">
    <property type="entry name" value="Cubilin_domain"/>
</dbReference>
<dbReference type="CDD" id="cd00054">
    <property type="entry name" value="EGF_CA"/>
    <property type="match status" value="2"/>
</dbReference>
<evidence type="ECO:0000313" key="7">
    <source>
        <dbReference type="EMBL" id="GBN95242.1"/>
    </source>
</evidence>
<dbReference type="SUPFAM" id="SSF57196">
    <property type="entry name" value="EGF/Laminin"/>
    <property type="match status" value="1"/>
</dbReference>
<dbReference type="PROSITE" id="PS00010">
    <property type="entry name" value="ASX_HYDROXYL"/>
    <property type="match status" value="1"/>
</dbReference>
<dbReference type="InterPro" id="IPR000152">
    <property type="entry name" value="EGF-type_Asp/Asn_hydroxyl_site"/>
</dbReference>
<dbReference type="SMART" id="SM00181">
    <property type="entry name" value="EGF"/>
    <property type="match status" value="1"/>
</dbReference>
<feature type="domain" description="EGF-like" evidence="6">
    <location>
        <begin position="73"/>
        <end position="109"/>
    </location>
</feature>
<evidence type="ECO:0000256" key="1">
    <source>
        <dbReference type="ARBA" id="ARBA00022536"/>
    </source>
</evidence>
<evidence type="ECO:0000259" key="6">
    <source>
        <dbReference type="PROSITE" id="PS50026"/>
    </source>
</evidence>
<comment type="caution">
    <text evidence="7">The sequence shown here is derived from an EMBL/GenBank/DDBJ whole genome shotgun (WGS) entry which is preliminary data.</text>
</comment>
<keyword evidence="3 4" id="KW-1015">Disulfide bond</keyword>
<dbReference type="PANTHER" id="PTHR47761">
    <property type="entry name" value="C-TYPE LECTIN-RELATED"/>
    <property type="match status" value="1"/>
</dbReference>
<dbReference type="InterPro" id="IPR013032">
    <property type="entry name" value="EGF-like_CS"/>
</dbReference>
<organism evidence="7 8">
    <name type="scientific">Araneus ventricosus</name>
    <name type="common">Orbweaver spider</name>
    <name type="synonym">Epeira ventricosa</name>
    <dbReference type="NCBI Taxonomy" id="182803"/>
    <lineage>
        <taxon>Eukaryota</taxon>
        <taxon>Metazoa</taxon>
        <taxon>Ecdysozoa</taxon>
        <taxon>Arthropoda</taxon>
        <taxon>Chelicerata</taxon>
        <taxon>Arachnida</taxon>
        <taxon>Araneae</taxon>
        <taxon>Araneomorphae</taxon>
        <taxon>Entelegynae</taxon>
        <taxon>Araneoidea</taxon>
        <taxon>Araneidae</taxon>
        <taxon>Araneus</taxon>
    </lineage>
</organism>
<dbReference type="SMART" id="SM00179">
    <property type="entry name" value="EGF_CA"/>
    <property type="match status" value="2"/>
</dbReference>
<protein>
    <submittedName>
        <fullName evidence="7">Cubilin</fullName>
    </submittedName>
</protein>
<proteinExistence type="predicted"/>
<feature type="non-terminal residue" evidence="7">
    <location>
        <position position="1"/>
    </location>
</feature>
<evidence type="ECO:0000256" key="4">
    <source>
        <dbReference type="PROSITE-ProRule" id="PRU00076"/>
    </source>
</evidence>
<evidence type="ECO:0000256" key="3">
    <source>
        <dbReference type="ARBA" id="ARBA00023157"/>
    </source>
</evidence>
<dbReference type="OrthoDB" id="6407268at2759"/>
<dbReference type="PROSITE" id="PS50026">
    <property type="entry name" value="EGF_3"/>
    <property type="match status" value="1"/>
</dbReference>
<dbReference type="EMBL" id="BGPR01025933">
    <property type="protein sequence ID" value="GBN95242.1"/>
    <property type="molecule type" value="Genomic_DNA"/>
</dbReference>
<keyword evidence="8" id="KW-1185">Reference proteome</keyword>
<name>A0A4Y2T3S7_ARAVE</name>
<keyword evidence="1 4" id="KW-0245">EGF-like domain</keyword>
<dbReference type="InterPro" id="IPR018097">
    <property type="entry name" value="EGF_Ca-bd_CS"/>
</dbReference>
<gene>
    <name evidence="7" type="primary">CUBN_7</name>
    <name evidence="7" type="ORF">AVEN_226171_1</name>
</gene>
<comment type="caution">
    <text evidence="4">Lacks conserved residue(s) required for the propagation of feature annotation.</text>
</comment>
<dbReference type="PANTHER" id="PTHR47761:SF1">
    <property type="entry name" value="C-TYPE LECTIN-RELATED"/>
    <property type="match status" value="1"/>
</dbReference>
<keyword evidence="5" id="KW-0175">Coiled coil</keyword>
<dbReference type="GO" id="GO:0005509">
    <property type="term" value="F:calcium ion binding"/>
    <property type="evidence" value="ECO:0007669"/>
    <property type="project" value="InterPro"/>
</dbReference>
<reference evidence="7 8" key="1">
    <citation type="journal article" date="2019" name="Sci. Rep.">
        <title>Orb-weaving spider Araneus ventricosus genome elucidates the spidroin gene catalogue.</title>
        <authorList>
            <person name="Kono N."/>
            <person name="Nakamura H."/>
            <person name="Ohtoshi R."/>
            <person name="Moran D.A.P."/>
            <person name="Shinohara A."/>
            <person name="Yoshida Y."/>
            <person name="Fujiwara M."/>
            <person name="Mori M."/>
            <person name="Tomita M."/>
            <person name="Arakawa K."/>
        </authorList>
    </citation>
    <scope>NUCLEOTIDE SEQUENCE [LARGE SCALE GENOMIC DNA]</scope>
</reference>
<evidence type="ECO:0000313" key="8">
    <source>
        <dbReference type="Proteomes" id="UP000499080"/>
    </source>
</evidence>
<dbReference type="Pfam" id="PF12661">
    <property type="entry name" value="hEGF"/>
    <property type="match status" value="1"/>
</dbReference>
<accession>A0A4Y2T3S7</accession>
<feature type="disulfide bond" evidence="4">
    <location>
        <begin position="99"/>
        <end position="108"/>
    </location>
</feature>
<dbReference type="InterPro" id="IPR000742">
    <property type="entry name" value="EGF"/>
</dbReference>
<dbReference type="Proteomes" id="UP000499080">
    <property type="component" value="Unassembled WGS sequence"/>
</dbReference>
<dbReference type="Pfam" id="PF00008">
    <property type="entry name" value="EGF"/>
    <property type="match status" value="1"/>
</dbReference>
<dbReference type="PROSITE" id="PS00022">
    <property type="entry name" value="EGF_1"/>
    <property type="match status" value="1"/>
</dbReference>
<dbReference type="PROSITE" id="PS01187">
    <property type="entry name" value="EGF_CA"/>
    <property type="match status" value="1"/>
</dbReference>
<sequence>SRIMMRLSGLSSRLTEMTDQMNQMEENITALATKVNRFIGTGQDRISNRAIRRITSKVNQLQDKVNSLTQLLNENECNSNPCKNGGTCTDTYNGFICNCPSNWEGPTCDSDINECARYAGTSLGCQNGATCINTLGGYSFTYPHEKEVQRCCGDQGGHGIGPPLPIQRLGNFSSKTIRTSKLHCGGAASCWKMILGCKSSI</sequence>
<evidence type="ECO:0000256" key="2">
    <source>
        <dbReference type="ARBA" id="ARBA00022737"/>
    </source>
</evidence>